<gene>
    <name evidence="2" type="ORF">K503DRAFT_867272</name>
</gene>
<evidence type="ECO:0000313" key="3">
    <source>
        <dbReference type="Proteomes" id="UP000092154"/>
    </source>
</evidence>
<sequence length="189" mass="21843">MVTMSINSELPDTSTHCRDTSPSALLLFPLPVMDPSPPGADRCACHCNPNFWDWRVERLQKHGWELVCGELLPIYAFQPVTRITEIWDEHAAGLNGYLAVRDLDERWQARWRRNVNTLRTENCQRKKVAALVKTLTRKPNWSVNLALQFLRDKYETHPDFKKPRTFCDYLQKGGGSSMKDVLIVAQNYP</sequence>
<dbReference type="STRING" id="1314800.A0A1B7MW61"/>
<name>A0A1B7MW61_9AGAM</name>
<organism evidence="2 3">
    <name type="scientific">Rhizopogon vinicolor AM-OR11-026</name>
    <dbReference type="NCBI Taxonomy" id="1314800"/>
    <lineage>
        <taxon>Eukaryota</taxon>
        <taxon>Fungi</taxon>
        <taxon>Dikarya</taxon>
        <taxon>Basidiomycota</taxon>
        <taxon>Agaricomycotina</taxon>
        <taxon>Agaricomycetes</taxon>
        <taxon>Agaricomycetidae</taxon>
        <taxon>Boletales</taxon>
        <taxon>Suillineae</taxon>
        <taxon>Rhizopogonaceae</taxon>
        <taxon>Rhizopogon</taxon>
    </lineage>
</organism>
<reference evidence="2 3" key="1">
    <citation type="submission" date="2016-06" db="EMBL/GenBank/DDBJ databases">
        <title>Comparative genomics of the ectomycorrhizal sister species Rhizopogon vinicolor and Rhizopogon vesiculosus (Basidiomycota: Boletales) reveals a divergence of the mating type B locus.</title>
        <authorList>
            <consortium name="DOE Joint Genome Institute"/>
            <person name="Mujic A.B."/>
            <person name="Kuo A."/>
            <person name="Tritt A."/>
            <person name="Lipzen A."/>
            <person name="Chen C."/>
            <person name="Johnson J."/>
            <person name="Sharma A."/>
            <person name="Barry K."/>
            <person name="Grigoriev I.V."/>
            <person name="Spatafora J.W."/>
        </authorList>
    </citation>
    <scope>NUCLEOTIDE SEQUENCE [LARGE SCALE GENOMIC DNA]</scope>
    <source>
        <strain evidence="2 3">AM-OR11-026</strain>
    </source>
</reference>
<keyword evidence="3" id="KW-1185">Reference proteome</keyword>
<accession>A0A1B7MW61</accession>
<dbReference type="OrthoDB" id="2663544at2759"/>
<evidence type="ECO:0000313" key="2">
    <source>
        <dbReference type="EMBL" id="OAX36863.1"/>
    </source>
</evidence>
<feature type="domain" description="Transcription activator GCR1-like" evidence="1">
    <location>
        <begin position="80"/>
        <end position="151"/>
    </location>
</feature>
<evidence type="ECO:0000259" key="1">
    <source>
        <dbReference type="Pfam" id="PF12550"/>
    </source>
</evidence>
<dbReference type="InterPro" id="IPR022210">
    <property type="entry name" value="TF_GCR1-like"/>
</dbReference>
<dbReference type="InParanoid" id="A0A1B7MW61"/>
<dbReference type="EMBL" id="KV448388">
    <property type="protein sequence ID" value="OAX36863.1"/>
    <property type="molecule type" value="Genomic_DNA"/>
</dbReference>
<protein>
    <recommendedName>
        <fullName evidence="1">Transcription activator GCR1-like domain-containing protein</fullName>
    </recommendedName>
</protein>
<proteinExistence type="predicted"/>
<dbReference type="Proteomes" id="UP000092154">
    <property type="component" value="Unassembled WGS sequence"/>
</dbReference>
<dbReference type="AlphaFoldDB" id="A0A1B7MW61"/>
<dbReference type="Pfam" id="PF12550">
    <property type="entry name" value="GCR1_C"/>
    <property type="match status" value="1"/>
</dbReference>